<keyword evidence="3" id="KW-1185">Reference proteome</keyword>
<dbReference type="InterPro" id="IPR051783">
    <property type="entry name" value="NAD(P)-dependent_oxidoreduct"/>
</dbReference>
<gene>
    <name evidence="2" type="ORF">FPZ24_10995</name>
</gene>
<evidence type="ECO:0000313" key="2">
    <source>
        <dbReference type="EMBL" id="QDZ07945.1"/>
    </source>
</evidence>
<dbReference type="Gene3D" id="3.40.50.720">
    <property type="entry name" value="NAD(P)-binding Rossmann-like Domain"/>
    <property type="match status" value="1"/>
</dbReference>
<dbReference type="Pfam" id="PF13460">
    <property type="entry name" value="NAD_binding_10"/>
    <property type="match status" value="1"/>
</dbReference>
<sequence length="301" mass="32212">MTVIALTGGTGFVGSHVLDQALAAGVELRALTRRPQTERAWVTWISGALDDAASLATLVTGADAVLHVAGVINAADRTGFAAGNIDGTRNVIAAAEQAGIRRFVQVSSIAAREPELSDYGWSKAEADKVLIASNLDWTIVRPPAIFGPRDNEMLELFKLATKHVMPLPPAGGRLSIIAVEELVRLLIALPTSNALTRQIVEPDDGAPDGWDHRNLARAIGVATDSKVLPLPLPRVLLDTISAGDRLVRGKGAKLTPDRVRYFCHKDWVSHARPPADVWAPQIDTRDALAATAAWYRAQGLL</sequence>
<dbReference type="PANTHER" id="PTHR48079">
    <property type="entry name" value="PROTEIN YEEZ"/>
    <property type="match status" value="1"/>
</dbReference>
<dbReference type="EMBL" id="CP042306">
    <property type="protein sequence ID" value="QDZ07945.1"/>
    <property type="molecule type" value="Genomic_DNA"/>
</dbReference>
<dbReference type="Proteomes" id="UP000315673">
    <property type="component" value="Chromosome"/>
</dbReference>
<dbReference type="InterPro" id="IPR036291">
    <property type="entry name" value="NAD(P)-bd_dom_sf"/>
</dbReference>
<accession>A0A5B8LJK4</accession>
<protein>
    <submittedName>
        <fullName evidence="2">NAD-dependent epimerase/dehydratase family protein</fullName>
    </submittedName>
</protein>
<dbReference type="SUPFAM" id="SSF51735">
    <property type="entry name" value="NAD(P)-binding Rossmann-fold domains"/>
    <property type="match status" value="1"/>
</dbReference>
<dbReference type="PANTHER" id="PTHR48079:SF6">
    <property type="entry name" value="NAD(P)-BINDING DOMAIN-CONTAINING PROTEIN-RELATED"/>
    <property type="match status" value="1"/>
</dbReference>
<evidence type="ECO:0000259" key="1">
    <source>
        <dbReference type="Pfam" id="PF13460"/>
    </source>
</evidence>
<evidence type="ECO:0000313" key="3">
    <source>
        <dbReference type="Proteomes" id="UP000315673"/>
    </source>
</evidence>
<dbReference type="InterPro" id="IPR016040">
    <property type="entry name" value="NAD(P)-bd_dom"/>
</dbReference>
<reference evidence="2 3" key="1">
    <citation type="submission" date="2019-07" db="EMBL/GenBank/DDBJ databases">
        <title>Full genome sequence of Sphingomonas sp. 4R-6-7(HKS19).</title>
        <authorList>
            <person name="Im W.-T."/>
        </authorList>
    </citation>
    <scope>NUCLEOTIDE SEQUENCE [LARGE SCALE GENOMIC DNA]</scope>
    <source>
        <strain evidence="2 3">HKS19</strain>
    </source>
</reference>
<dbReference type="AlphaFoldDB" id="A0A5B8LJK4"/>
<organism evidence="2 3">
    <name type="scientific">Sphingomonas panacisoli</name>
    <dbReference type="NCBI Taxonomy" id="1813879"/>
    <lineage>
        <taxon>Bacteria</taxon>
        <taxon>Pseudomonadati</taxon>
        <taxon>Pseudomonadota</taxon>
        <taxon>Alphaproteobacteria</taxon>
        <taxon>Sphingomonadales</taxon>
        <taxon>Sphingomonadaceae</taxon>
        <taxon>Sphingomonas</taxon>
    </lineage>
</organism>
<dbReference type="KEGG" id="spai:FPZ24_10995"/>
<dbReference type="RefSeq" id="WP_146571940.1">
    <property type="nucleotide sequence ID" value="NZ_CP042306.1"/>
</dbReference>
<dbReference type="OrthoDB" id="9814124at2"/>
<dbReference type="GO" id="GO:0004029">
    <property type="term" value="F:aldehyde dehydrogenase (NAD+) activity"/>
    <property type="evidence" value="ECO:0007669"/>
    <property type="project" value="TreeGrafter"/>
</dbReference>
<feature type="domain" description="NAD(P)-binding" evidence="1">
    <location>
        <begin position="8"/>
        <end position="145"/>
    </location>
</feature>
<proteinExistence type="predicted"/>
<dbReference type="GO" id="GO:0005737">
    <property type="term" value="C:cytoplasm"/>
    <property type="evidence" value="ECO:0007669"/>
    <property type="project" value="TreeGrafter"/>
</dbReference>
<name>A0A5B8LJK4_9SPHN</name>